<dbReference type="Pfam" id="PF10649">
    <property type="entry name" value="DUF2478"/>
    <property type="match status" value="1"/>
</dbReference>
<evidence type="ECO:0000313" key="1">
    <source>
        <dbReference type="EMBL" id="RDV05383.1"/>
    </source>
</evidence>
<reference evidence="2" key="1">
    <citation type="submission" date="2018-08" db="EMBL/GenBank/DDBJ databases">
        <authorList>
            <person name="Kim S.-J."/>
            <person name="Jung G.-Y."/>
        </authorList>
    </citation>
    <scope>NUCLEOTIDE SEQUENCE [LARGE SCALE GENOMIC DNA]</scope>
    <source>
        <strain evidence="2">GY_H</strain>
    </source>
</reference>
<gene>
    <name evidence="1" type="ORF">DXH78_12855</name>
</gene>
<name>A0A371BDB2_9BRAD</name>
<organism evidence="1 2">
    <name type="scientific">Undibacter mobilis</name>
    <dbReference type="NCBI Taxonomy" id="2292256"/>
    <lineage>
        <taxon>Bacteria</taxon>
        <taxon>Pseudomonadati</taxon>
        <taxon>Pseudomonadota</taxon>
        <taxon>Alphaproteobacteria</taxon>
        <taxon>Hyphomicrobiales</taxon>
        <taxon>Nitrobacteraceae</taxon>
        <taxon>Undibacter</taxon>
    </lineage>
</organism>
<keyword evidence="2" id="KW-1185">Reference proteome</keyword>
<protein>
    <submittedName>
        <fullName evidence="1">DUF2478 domain-containing protein</fullName>
    </submittedName>
</protein>
<evidence type="ECO:0000313" key="2">
    <source>
        <dbReference type="Proteomes" id="UP000263993"/>
    </source>
</evidence>
<sequence>MVVKMSSNILAVLYSDGLAADRLLADIAYRLRDDGLSVAGLVQLNTFVRDRTKCDMAVEELYSRTVFQLSEDRGPAAKGCRLDHTRLIEAAGLFDEALKEEIDLVVLNKFGKIEAEGGGLRDALARAVALEVPLIVGVPYRNLDQWRHFAGGLADECDVSAPNILRWLAARGFATDLRNNEHAASDNLRP</sequence>
<proteinExistence type="predicted"/>
<dbReference type="OrthoDB" id="5918880at2"/>
<dbReference type="AlphaFoldDB" id="A0A371BDB2"/>
<comment type="caution">
    <text evidence="1">The sequence shown here is derived from an EMBL/GenBank/DDBJ whole genome shotgun (WGS) entry which is preliminary data.</text>
</comment>
<dbReference type="InterPro" id="IPR018912">
    <property type="entry name" value="DUF2478"/>
</dbReference>
<dbReference type="EMBL" id="QRGO01000001">
    <property type="protein sequence ID" value="RDV05383.1"/>
    <property type="molecule type" value="Genomic_DNA"/>
</dbReference>
<accession>A0A371BDB2</accession>
<dbReference type="Proteomes" id="UP000263993">
    <property type="component" value="Unassembled WGS sequence"/>
</dbReference>